<dbReference type="Proteomes" id="UP000033876">
    <property type="component" value="Unassembled WGS sequence"/>
</dbReference>
<reference evidence="2 3" key="1">
    <citation type="journal article" date="2015" name="Nature">
        <title>rRNA introns, odd ribosomes, and small enigmatic genomes across a large radiation of phyla.</title>
        <authorList>
            <person name="Brown C.T."/>
            <person name="Hug L.A."/>
            <person name="Thomas B.C."/>
            <person name="Sharon I."/>
            <person name="Castelle C.J."/>
            <person name="Singh A."/>
            <person name="Wilkins M.J."/>
            <person name="Williams K.H."/>
            <person name="Banfield J.F."/>
        </authorList>
    </citation>
    <scope>NUCLEOTIDE SEQUENCE [LARGE SCALE GENOMIC DNA]</scope>
</reference>
<dbReference type="Pfam" id="PF04480">
    <property type="entry name" value="DUF559"/>
    <property type="match status" value="1"/>
</dbReference>
<dbReference type="PANTHER" id="PTHR38590">
    <property type="entry name" value="BLL0828 PROTEIN"/>
    <property type="match status" value="1"/>
</dbReference>
<dbReference type="CDD" id="cd01038">
    <property type="entry name" value="Endonuclease_DUF559"/>
    <property type="match status" value="1"/>
</dbReference>
<dbReference type="EMBL" id="LBTF01000009">
    <property type="protein sequence ID" value="KKQ35647.1"/>
    <property type="molecule type" value="Genomic_DNA"/>
</dbReference>
<evidence type="ECO:0000313" key="2">
    <source>
        <dbReference type="EMBL" id="KKQ35647.1"/>
    </source>
</evidence>
<sequence>MKVQKMTPIARILRKNPTDAEKYLWYVLKQNNLKNKFRRQAQIGRYIVDFVCFECKLVIELDGSQHFQNPADVIRDKWLASQGFKVLRFWNNDVLKNRDGIVGKILENLDSPLPNPPHQGEGK</sequence>
<dbReference type="InterPro" id="IPR047216">
    <property type="entry name" value="Endonuclease_DUF559_bact"/>
</dbReference>
<dbReference type="Gene3D" id="3.40.960.10">
    <property type="entry name" value="VSR Endonuclease"/>
    <property type="match status" value="1"/>
</dbReference>
<dbReference type="InterPro" id="IPR007569">
    <property type="entry name" value="DUF559"/>
</dbReference>
<dbReference type="InterPro" id="IPR011335">
    <property type="entry name" value="Restrct_endonuc-II-like"/>
</dbReference>
<dbReference type="PATRIC" id="fig|1618742.3.peg.244"/>
<accession>A0A0G0H0D2</accession>
<proteinExistence type="predicted"/>
<dbReference type="SUPFAM" id="SSF52980">
    <property type="entry name" value="Restriction endonuclease-like"/>
    <property type="match status" value="1"/>
</dbReference>
<dbReference type="PANTHER" id="PTHR38590:SF1">
    <property type="entry name" value="BLL0828 PROTEIN"/>
    <property type="match status" value="1"/>
</dbReference>
<organism evidence="2 3">
    <name type="scientific">Candidatus Nomurabacteria bacterium GW2011_GWB1_37_5</name>
    <dbReference type="NCBI Taxonomy" id="1618742"/>
    <lineage>
        <taxon>Bacteria</taxon>
        <taxon>Candidatus Nomuraibacteriota</taxon>
    </lineage>
</organism>
<dbReference type="AlphaFoldDB" id="A0A0G0H0D2"/>
<protein>
    <recommendedName>
        <fullName evidence="1">DUF559 domain-containing protein</fullName>
    </recommendedName>
</protein>
<comment type="caution">
    <text evidence="2">The sequence shown here is derived from an EMBL/GenBank/DDBJ whole genome shotgun (WGS) entry which is preliminary data.</text>
</comment>
<name>A0A0G0H0D2_9BACT</name>
<feature type="domain" description="DUF559" evidence="1">
    <location>
        <begin position="5"/>
        <end position="109"/>
    </location>
</feature>
<evidence type="ECO:0000259" key="1">
    <source>
        <dbReference type="Pfam" id="PF04480"/>
    </source>
</evidence>
<evidence type="ECO:0000313" key="3">
    <source>
        <dbReference type="Proteomes" id="UP000033876"/>
    </source>
</evidence>
<gene>
    <name evidence="2" type="ORF">US50_C0009G0013</name>
</gene>